<dbReference type="EMBL" id="JAIWYP010000001">
    <property type="protein sequence ID" value="KAH3876636.1"/>
    <property type="molecule type" value="Genomic_DNA"/>
</dbReference>
<gene>
    <name evidence="2" type="ORF">DPMN_000484</name>
</gene>
<dbReference type="Proteomes" id="UP000828390">
    <property type="component" value="Unassembled WGS sequence"/>
</dbReference>
<accession>A0A9D4MI34</accession>
<name>A0A9D4MI34_DREPO</name>
<organism evidence="2 3">
    <name type="scientific">Dreissena polymorpha</name>
    <name type="common">Zebra mussel</name>
    <name type="synonym">Mytilus polymorpha</name>
    <dbReference type="NCBI Taxonomy" id="45954"/>
    <lineage>
        <taxon>Eukaryota</taxon>
        <taxon>Metazoa</taxon>
        <taxon>Spiralia</taxon>
        <taxon>Lophotrochozoa</taxon>
        <taxon>Mollusca</taxon>
        <taxon>Bivalvia</taxon>
        <taxon>Autobranchia</taxon>
        <taxon>Heteroconchia</taxon>
        <taxon>Euheterodonta</taxon>
        <taxon>Imparidentia</taxon>
        <taxon>Neoheterodontei</taxon>
        <taxon>Myida</taxon>
        <taxon>Dreissenoidea</taxon>
        <taxon>Dreissenidae</taxon>
        <taxon>Dreissena</taxon>
    </lineage>
</organism>
<feature type="compositionally biased region" description="Basic and acidic residues" evidence="1">
    <location>
        <begin position="83"/>
        <end position="97"/>
    </location>
</feature>
<comment type="caution">
    <text evidence="2">The sequence shown here is derived from an EMBL/GenBank/DDBJ whole genome shotgun (WGS) entry which is preliminary data.</text>
</comment>
<sequence length="97" mass="10866">MARLELRLPQNTLTGDGPLKRRYNMEEQQHYRGNFGVWSVHVGPRGEVGVGEEHRPSPLNGTGRIHGVISDRDSPVPSSDDVENYRSDVRASEPESE</sequence>
<evidence type="ECO:0000313" key="2">
    <source>
        <dbReference type="EMBL" id="KAH3876636.1"/>
    </source>
</evidence>
<reference evidence="2" key="1">
    <citation type="journal article" date="2019" name="bioRxiv">
        <title>The Genome of the Zebra Mussel, Dreissena polymorpha: A Resource for Invasive Species Research.</title>
        <authorList>
            <person name="McCartney M.A."/>
            <person name="Auch B."/>
            <person name="Kono T."/>
            <person name="Mallez S."/>
            <person name="Zhang Y."/>
            <person name="Obille A."/>
            <person name="Becker A."/>
            <person name="Abrahante J.E."/>
            <person name="Garbe J."/>
            <person name="Badalamenti J.P."/>
            <person name="Herman A."/>
            <person name="Mangelson H."/>
            <person name="Liachko I."/>
            <person name="Sullivan S."/>
            <person name="Sone E.D."/>
            <person name="Koren S."/>
            <person name="Silverstein K.A.T."/>
            <person name="Beckman K.B."/>
            <person name="Gohl D.M."/>
        </authorList>
    </citation>
    <scope>NUCLEOTIDE SEQUENCE</scope>
    <source>
        <strain evidence="2">Duluth1</strain>
        <tissue evidence="2">Whole animal</tissue>
    </source>
</reference>
<evidence type="ECO:0000313" key="3">
    <source>
        <dbReference type="Proteomes" id="UP000828390"/>
    </source>
</evidence>
<protein>
    <submittedName>
        <fullName evidence="2">Uncharacterized protein</fullName>
    </submittedName>
</protein>
<dbReference type="AlphaFoldDB" id="A0A9D4MI34"/>
<keyword evidence="3" id="KW-1185">Reference proteome</keyword>
<evidence type="ECO:0000256" key="1">
    <source>
        <dbReference type="SAM" id="MobiDB-lite"/>
    </source>
</evidence>
<reference evidence="2" key="2">
    <citation type="submission" date="2020-11" db="EMBL/GenBank/DDBJ databases">
        <authorList>
            <person name="McCartney M.A."/>
            <person name="Auch B."/>
            <person name="Kono T."/>
            <person name="Mallez S."/>
            <person name="Becker A."/>
            <person name="Gohl D.M."/>
            <person name="Silverstein K.A.T."/>
            <person name="Koren S."/>
            <person name="Bechman K.B."/>
            <person name="Herman A."/>
            <person name="Abrahante J.E."/>
            <person name="Garbe J."/>
        </authorList>
    </citation>
    <scope>NUCLEOTIDE SEQUENCE</scope>
    <source>
        <strain evidence="2">Duluth1</strain>
        <tissue evidence="2">Whole animal</tissue>
    </source>
</reference>
<feature type="region of interest" description="Disordered" evidence="1">
    <location>
        <begin position="48"/>
        <end position="97"/>
    </location>
</feature>
<proteinExistence type="predicted"/>